<proteinExistence type="predicted"/>
<dbReference type="Proteomes" id="UP001500689">
    <property type="component" value="Unassembled WGS sequence"/>
</dbReference>
<protein>
    <submittedName>
        <fullName evidence="2">Uncharacterized protein</fullName>
    </submittedName>
</protein>
<accession>A0ABP6W7V7</accession>
<sequence length="97" mass="10221">MRDGVHSAVDVVIVDVLPLDDREWSPMNRQLRGPARPIPLGRVICVHDEAQSRQRDKWMIAGADGPGPVLPLAEQPMPVPPPAASTAAGGAAVPTSS</sequence>
<evidence type="ECO:0000313" key="2">
    <source>
        <dbReference type="EMBL" id="GAA3546459.1"/>
    </source>
</evidence>
<feature type="region of interest" description="Disordered" evidence="1">
    <location>
        <begin position="60"/>
        <end position="97"/>
    </location>
</feature>
<comment type="caution">
    <text evidence="2">The sequence shown here is derived from an EMBL/GenBank/DDBJ whole genome shotgun (WGS) entry which is preliminary data.</text>
</comment>
<keyword evidence="3" id="KW-1185">Reference proteome</keyword>
<name>A0ABP6W7V7_9PSEU</name>
<evidence type="ECO:0000256" key="1">
    <source>
        <dbReference type="SAM" id="MobiDB-lite"/>
    </source>
</evidence>
<dbReference type="EMBL" id="BAAAZN010000006">
    <property type="protein sequence ID" value="GAA3546459.1"/>
    <property type="molecule type" value="Genomic_DNA"/>
</dbReference>
<dbReference type="RefSeq" id="WP_344860504.1">
    <property type="nucleotide sequence ID" value="NZ_BAAAZN010000006.1"/>
</dbReference>
<gene>
    <name evidence="2" type="ORF">GCM10022222_32620</name>
</gene>
<reference evidence="3" key="1">
    <citation type="journal article" date="2019" name="Int. J. Syst. Evol. Microbiol.">
        <title>The Global Catalogue of Microorganisms (GCM) 10K type strain sequencing project: providing services to taxonomists for standard genome sequencing and annotation.</title>
        <authorList>
            <consortium name="The Broad Institute Genomics Platform"/>
            <consortium name="The Broad Institute Genome Sequencing Center for Infectious Disease"/>
            <person name="Wu L."/>
            <person name="Ma J."/>
        </authorList>
    </citation>
    <scope>NUCLEOTIDE SEQUENCE [LARGE SCALE GENOMIC DNA]</scope>
    <source>
        <strain evidence="3">JCM 16898</strain>
    </source>
</reference>
<feature type="compositionally biased region" description="Low complexity" evidence="1">
    <location>
        <begin position="84"/>
        <end position="97"/>
    </location>
</feature>
<organism evidence="2 3">
    <name type="scientific">Amycolatopsis ultiminotia</name>
    <dbReference type="NCBI Taxonomy" id="543629"/>
    <lineage>
        <taxon>Bacteria</taxon>
        <taxon>Bacillati</taxon>
        <taxon>Actinomycetota</taxon>
        <taxon>Actinomycetes</taxon>
        <taxon>Pseudonocardiales</taxon>
        <taxon>Pseudonocardiaceae</taxon>
        <taxon>Amycolatopsis</taxon>
    </lineage>
</organism>
<evidence type="ECO:0000313" key="3">
    <source>
        <dbReference type="Proteomes" id="UP001500689"/>
    </source>
</evidence>